<gene>
    <name evidence="1" type="ORF">MGSAQ_000095</name>
</gene>
<dbReference type="AlphaFoldDB" id="A0A1B6NYD5"/>
<name>A0A1B6NYD5_9ZZZZ</name>
<organism evidence="1">
    <name type="scientific">marine sediment metagenome</name>
    <dbReference type="NCBI Taxonomy" id="412755"/>
    <lineage>
        <taxon>unclassified sequences</taxon>
        <taxon>metagenomes</taxon>
        <taxon>ecological metagenomes</taxon>
    </lineage>
</organism>
<accession>A0A1B6NYD5</accession>
<protein>
    <submittedName>
        <fullName evidence="1">Uncharacterized protein</fullName>
    </submittedName>
</protein>
<sequence>MPPNSSCFLGIIKPFIGDFDSKAVFLYVNVIFMMKIG</sequence>
<reference evidence="1" key="1">
    <citation type="submission" date="2013-11" db="EMBL/GenBank/DDBJ databases">
        <title>Microbial diversity, functional groups and degradation webs in Northern and Southern Mediterranean and Red Sea marine crude oil polluted sites.</title>
        <authorList>
            <person name="Daffonchio D."/>
            <person name="Mapelli F."/>
            <person name="Ferrer M."/>
            <person name="Richter M."/>
            <person name="Cherif A."/>
            <person name="Malkawi H.I."/>
            <person name="Yakimov M.M."/>
            <person name="Abdel-Fattah Y.R."/>
            <person name="Blaghen M."/>
            <person name="Golyshin P.N."/>
            <person name="Kalogerakis N."/>
            <person name="Boon N."/>
            <person name="Magagnini M."/>
            <person name="Fava F."/>
        </authorList>
    </citation>
    <scope>NUCLEOTIDE SEQUENCE</scope>
</reference>
<comment type="caution">
    <text evidence="1">The sequence shown here is derived from an EMBL/GenBank/DDBJ whole genome shotgun (WGS) entry which is preliminary data.</text>
</comment>
<dbReference type="EMBL" id="AYSL01000006">
    <property type="protein sequence ID" value="KTF08411.1"/>
    <property type="molecule type" value="Genomic_DNA"/>
</dbReference>
<evidence type="ECO:0000313" key="1">
    <source>
        <dbReference type="EMBL" id="KTF08411.1"/>
    </source>
</evidence>
<proteinExistence type="predicted"/>